<keyword evidence="2" id="KW-0472">Membrane</keyword>
<feature type="region of interest" description="Disordered" evidence="1">
    <location>
        <begin position="76"/>
        <end position="109"/>
    </location>
</feature>
<sequence length="406" mass="43415">MSTNEHDDVIAQLRARGVDAELSPELETRLRDLYAGVPDESAPVHRRPSRWTAAIGIAAAVVTVAIVSTAVIRSDRDNVSSPPITAPSTSSATPSVTYSGEPSGPYQGYQRSETVVDRVTHYNSLGEMGKDADLIVVGQIESRASVEGKADEGTDSTTWNFSVQQIWKTPGSRPAAIQVVQQGAINEAAKTISEVADDPLFQTAAEMVLFLKANTTGTYRVSAGPQGRFVLNDGLVSSFAGFRGVTKNTPLADFRAQVQTAINTPLFDAKYYCGRPWTVPAGTTRMRFWVNWISRMYNNQAVRPTVVVGNDTKSVISDVRGVWVVLQKPNGVVAATLPVTDLLARRGQTYELRGLVSKRITIPAATSCDPSAAPLPAGSYTATMVITLPKGDVVASGSTDIAVSSR</sequence>
<evidence type="ECO:0000256" key="2">
    <source>
        <dbReference type="SAM" id="Phobius"/>
    </source>
</evidence>
<protein>
    <submittedName>
        <fullName evidence="3">Uncharacterized protein</fullName>
    </submittedName>
</protein>
<feature type="compositionally biased region" description="Low complexity" evidence="1">
    <location>
        <begin position="79"/>
        <end position="97"/>
    </location>
</feature>
<proteinExistence type="predicted"/>
<keyword evidence="2" id="KW-1133">Transmembrane helix</keyword>
<name>A0AAU8DNY4_9ACTN</name>
<reference evidence="3" key="1">
    <citation type="submission" date="2024-05" db="EMBL/GenBank/DDBJ databases">
        <authorList>
            <person name="Cai S.Y."/>
            <person name="Jin L.M."/>
            <person name="Li H.R."/>
        </authorList>
    </citation>
    <scope>NUCLEOTIDE SEQUENCE</scope>
    <source>
        <strain evidence="3">A5-74</strain>
    </source>
</reference>
<gene>
    <name evidence="3" type="ORF">ABLG96_00405</name>
</gene>
<feature type="transmembrane region" description="Helical" evidence="2">
    <location>
        <begin position="51"/>
        <end position="72"/>
    </location>
</feature>
<evidence type="ECO:0000256" key="1">
    <source>
        <dbReference type="SAM" id="MobiDB-lite"/>
    </source>
</evidence>
<organism evidence="3">
    <name type="scientific">Nakamurella sp. A5-74</name>
    <dbReference type="NCBI Taxonomy" id="3158264"/>
    <lineage>
        <taxon>Bacteria</taxon>
        <taxon>Bacillati</taxon>
        <taxon>Actinomycetota</taxon>
        <taxon>Actinomycetes</taxon>
        <taxon>Nakamurellales</taxon>
        <taxon>Nakamurellaceae</taxon>
        <taxon>Nakamurella</taxon>
    </lineage>
</organism>
<keyword evidence="2" id="KW-0812">Transmembrane</keyword>
<dbReference type="RefSeq" id="WP_353649466.1">
    <property type="nucleotide sequence ID" value="NZ_CP159218.1"/>
</dbReference>
<accession>A0AAU8DNY4</accession>
<dbReference type="EMBL" id="CP159218">
    <property type="protein sequence ID" value="XCG63851.1"/>
    <property type="molecule type" value="Genomic_DNA"/>
</dbReference>
<dbReference type="AlphaFoldDB" id="A0AAU8DNY4"/>
<evidence type="ECO:0000313" key="3">
    <source>
        <dbReference type="EMBL" id="XCG63851.1"/>
    </source>
</evidence>